<comment type="caution">
    <text evidence="3">The sequence shown here is derived from an EMBL/GenBank/DDBJ whole genome shotgun (WGS) entry which is preliminary data.</text>
</comment>
<evidence type="ECO:0000313" key="4">
    <source>
        <dbReference type="Proteomes" id="UP000663838"/>
    </source>
</evidence>
<protein>
    <recommendedName>
        <fullName evidence="1">G domain-containing protein</fullName>
    </recommendedName>
</protein>
<dbReference type="InterPro" id="IPR006073">
    <property type="entry name" value="GTP-bd"/>
</dbReference>
<dbReference type="Pfam" id="PF01926">
    <property type="entry name" value="MMR_HSR1"/>
    <property type="match status" value="1"/>
</dbReference>
<evidence type="ECO:0000313" key="2">
    <source>
        <dbReference type="EMBL" id="CAF3605999.1"/>
    </source>
</evidence>
<name>A0A821QCW8_9BILA</name>
<dbReference type="AlphaFoldDB" id="A0A821QCW8"/>
<dbReference type="SUPFAM" id="SSF52540">
    <property type="entry name" value="P-loop containing nucleoside triphosphate hydrolases"/>
    <property type="match status" value="1"/>
</dbReference>
<evidence type="ECO:0000259" key="1">
    <source>
        <dbReference type="Pfam" id="PF01926"/>
    </source>
</evidence>
<dbReference type="EMBL" id="CAJNYV010003728">
    <property type="protein sequence ID" value="CAF3605999.1"/>
    <property type="molecule type" value="Genomic_DNA"/>
</dbReference>
<sequence>MAHSKWILIVGSAGEGKSSLVNLLMGWEAAKVNDSADGVTMVCQEYVTKHAETEYHLYDTIGLHEADGGKVPHKNAIEKLVAFAKSHSEGFNLIIFVMAKGRIRHDFEQNHLLFHETIFCSQAPSILYVKDCEFEKQTGKWVTENAERLQPFQFKDVVCGTTMQHAGELEERIAPKREETRTAIWNAIEQFSAAKRAPITRYLKWWQKAINIVLKVFGQPPLFQTEEMNKFAEILREKGVSEDVIKELVKTLQ</sequence>
<dbReference type="Gene3D" id="3.40.50.300">
    <property type="entry name" value="P-loop containing nucleotide triphosphate hydrolases"/>
    <property type="match status" value="1"/>
</dbReference>
<dbReference type="GO" id="GO:0005525">
    <property type="term" value="F:GTP binding"/>
    <property type="evidence" value="ECO:0007669"/>
    <property type="project" value="InterPro"/>
</dbReference>
<dbReference type="Proteomes" id="UP000663838">
    <property type="component" value="Unassembled WGS sequence"/>
</dbReference>
<organism evidence="3 4">
    <name type="scientific">Rotaria socialis</name>
    <dbReference type="NCBI Taxonomy" id="392032"/>
    <lineage>
        <taxon>Eukaryota</taxon>
        <taxon>Metazoa</taxon>
        <taxon>Spiralia</taxon>
        <taxon>Gnathifera</taxon>
        <taxon>Rotifera</taxon>
        <taxon>Eurotatoria</taxon>
        <taxon>Bdelloidea</taxon>
        <taxon>Philodinida</taxon>
        <taxon>Philodinidae</taxon>
        <taxon>Rotaria</taxon>
    </lineage>
</organism>
<dbReference type="Proteomes" id="UP000663865">
    <property type="component" value="Unassembled WGS sequence"/>
</dbReference>
<evidence type="ECO:0000313" key="3">
    <source>
        <dbReference type="EMBL" id="CAF4822181.1"/>
    </source>
</evidence>
<proteinExistence type="predicted"/>
<gene>
    <name evidence="2" type="ORF">KIK155_LOCUS21181</name>
    <name evidence="3" type="ORF">TOA249_LOCUS24658</name>
</gene>
<reference evidence="3" key="1">
    <citation type="submission" date="2021-02" db="EMBL/GenBank/DDBJ databases">
        <authorList>
            <person name="Nowell W R."/>
        </authorList>
    </citation>
    <scope>NUCLEOTIDE SEQUENCE</scope>
</reference>
<feature type="domain" description="G" evidence="1">
    <location>
        <begin position="7"/>
        <end position="107"/>
    </location>
</feature>
<accession>A0A821QCW8</accession>
<dbReference type="InterPro" id="IPR027417">
    <property type="entry name" value="P-loop_NTPase"/>
</dbReference>
<dbReference type="EMBL" id="CAJOBS010002547">
    <property type="protein sequence ID" value="CAF4822181.1"/>
    <property type="molecule type" value="Genomic_DNA"/>
</dbReference>